<dbReference type="InterPro" id="IPR036390">
    <property type="entry name" value="WH_DNA-bd_sf"/>
</dbReference>
<comment type="function">
    <text evidence="5">Transcriptional regulator of the ttuABCDE tartrate utilization operon.</text>
</comment>
<dbReference type="Pfam" id="PF00126">
    <property type="entry name" value="HTH_1"/>
    <property type="match status" value="1"/>
</dbReference>
<keyword evidence="4" id="KW-0804">Transcription</keyword>
<evidence type="ECO:0000313" key="9">
    <source>
        <dbReference type="EMBL" id="MBB5535745.1"/>
    </source>
</evidence>
<comment type="similarity">
    <text evidence="1">Belongs to the LysR transcriptional regulatory family.</text>
</comment>
<keyword evidence="2" id="KW-0805">Transcription regulation</keyword>
<dbReference type="GO" id="GO:0003700">
    <property type="term" value="F:DNA-binding transcription factor activity"/>
    <property type="evidence" value="ECO:0007669"/>
    <property type="project" value="InterPro"/>
</dbReference>
<evidence type="ECO:0000256" key="5">
    <source>
        <dbReference type="ARBA" id="ARBA00054626"/>
    </source>
</evidence>
<evidence type="ECO:0000256" key="1">
    <source>
        <dbReference type="ARBA" id="ARBA00009437"/>
    </source>
</evidence>
<keyword evidence="3 9" id="KW-0238">DNA-binding</keyword>
<dbReference type="InterPro" id="IPR000847">
    <property type="entry name" value="LysR_HTH_N"/>
</dbReference>
<evidence type="ECO:0000256" key="2">
    <source>
        <dbReference type="ARBA" id="ARBA00023015"/>
    </source>
</evidence>
<dbReference type="FunFam" id="1.10.10.10:FF:000001">
    <property type="entry name" value="LysR family transcriptional regulator"/>
    <property type="match status" value="1"/>
</dbReference>
<name>A0A7W8X6Z6_9HYPH</name>
<evidence type="ECO:0000256" key="7">
    <source>
        <dbReference type="ARBA" id="ARBA00083243"/>
    </source>
</evidence>
<dbReference type="SUPFAM" id="SSF53850">
    <property type="entry name" value="Periplasmic binding protein-like II"/>
    <property type="match status" value="1"/>
</dbReference>
<accession>A0A7W8X6Z6</accession>
<dbReference type="PANTHER" id="PTHR30537">
    <property type="entry name" value="HTH-TYPE TRANSCRIPTIONAL REGULATOR"/>
    <property type="match status" value="1"/>
</dbReference>
<evidence type="ECO:0000256" key="4">
    <source>
        <dbReference type="ARBA" id="ARBA00023163"/>
    </source>
</evidence>
<gene>
    <name evidence="9" type="ORF">GGD55_002449</name>
</gene>
<dbReference type="CDD" id="cd08422">
    <property type="entry name" value="PBP2_CrgA_like"/>
    <property type="match status" value="1"/>
</dbReference>
<dbReference type="RefSeq" id="WP_018325472.1">
    <property type="nucleotide sequence ID" value="NZ_JACHBK010000005.1"/>
</dbReference>
<evidence type="ECO:0000256" key="6">
    <source>
        <dbReference type="ARBA" id="ARBA00067332"/>
    </source>
</evidence>
<dbReference type="SUPFAM" id="SSF46785">
    <property type="entry name" value="Winged helix' DNA-binding domain"/>
    <property type="match status" value="1"/>
</dbReference>
<dbReference type="InterPro" id="IPR036388">
    <property type="entry name" value="WH-like_DNA-bd_sf"/>
</dbReference>
<dbReference type="GO" id="GO:0003677">
    <property type="term" value="F:DNA binding"/>
    <property type="evidence" value="ECO:0007669"/>
    <property type="project" value="UniProtKB-KW"/>
</dbReference>
<dbReference type="PANTHER" id="PTHR30537:SF5">
    <property type="entry name" value="HTH-TYPE TRANSCRIPTIONAL ACTIVATOR TTDR-RELATED"/>
    <property type="match status" value="1"/>
</dbReference>
<dbReference type="Gene3D" id="1.10.10.10">
    <property type="entry name" value="Winged helix-like DNA-binding domain superfamily/Winged helix DNA-binding domain"/>
    <property type="match status" value="1"/>
</dbReference>
<reference evidence="9 10" key="1">
    <citation type="submission" date="2020-08" db="EMBL/GenBank/DDBJ databases">
        <title>Genomic Encyclopedia of Type Strains, Phase IV (KMG-V): Genome sequencing to study the core and pangenomes of soil and plant-associated prokaryotes.</title>
        <authorList>
            <person name="Whitman W."/>
        </authorList>
    </citation>
    <scope>NUCLEOTIDE SEQUENCE [LARGE SCALE GENOMIC DNA]</scope>
    <source>
        <strain evidence="9 10">SEMIA 4084</strain>
    </source>
</reference>
<dbReference type="Gene3D" id="3.40.190.290">
    <property type="match status" value="1"/>
</dbReference>
<organism evidence="9 10">
    <name type="scientific">Rhizobium giardinii</name>
    <dbReference type="NCBI Taxonomy" id="56731"/>
    <lineage>
        <taxon>Bacteria</taxon>
        <taxon>Pseudomonadati</taxon>
        <taxon>Pseudomonadota</taxon>
        <taxon>Alphaproteobacteria</taxon>
        <taxon>Hyphomicrobiales</taxon>
        <taxon>Rhizobiaceae</taxon>
        <taxon>Rhizobium/Agrobacterium group</taxon>
        <taxon>Rhizobium</taxon>
    </lineage>
</organism>
<keyword evidence="10" id="KW-1185">Reference proteome</keyword>
<dbReference type="Proteomes" id="UP000585507">
    <property type="component" value="Unassembled WGS sequence"/>
</dbReference>
<dbReference type="Pfam" id="PF03466">
    <property type="entry name" value="LysR_substrate"/>
    <property type="match status" value="1"/>
</dbReference>
<dbReference type="EMBL" id="JACHBK010000005">
    <property type="protein sequence ID" value="MBB5535745.1"/>
    <property type="molecule type" value="Genomic_DNA"/>
</dbReference>
<dbReference type="AlphaFoldDB" id="A0A7W8X6Z6"/>
<dbReference type="InterPro" id="IPR058163">
    <property type="entry name" value="LysR-type_TF_proteobact-type"/>
</dbReference>
<protein>
    <recommendedName>
        <fullName evidence="6">HTH-type transcriptional regulator TtuA</fullName>
    </recommendedName>
    <alternativeName>
        <fullName evidence="7">Tartrate utilization transcriptional regulator</fullName>
    </alternativeName>
</protein>
<evidence type="ECO:0000256" key="3">
    <source>
        <dbReference type="ARBA" id="ARBA00023125"/>
    </source>
</evidence>
<sequence length="307" mass="33112">MNGLADLRMFSEIARSQSMASAANRLGMAPATISGRLKALEDHYGVALVRRTTRSLLLTEEGKLLLERARPVLSGFADLERDMGGRRTAVSGGLVLSCATDISRVQLLSLVRAFSRAHPHLQFSLRFDPPASLHEIPFDAALRVGPVRDSNLTIRKLFSMETVTCAAPAYLAEHGVPLRPSDLCRHECLRLDGSAFAGDDWAFPGGALGVGGRFRASDPATLKNFAVQGLGILRMASADVQAELAAGVLVPVLDDFEPEPQTVCLLCESRRRLPARTSEFIDFAQAHVRPQPTGRCAEGLDGVISVK</sequence>
<feature type="domain" description="HTH lysR-type" evidence="8">
    <location>
        <begin position="1"/>
        <end position="59"/>
    </location>
</feature>
<dbReference type="InterPro" id="IPR005119">
    <property type="entry name" value="LysR_subst-bd"/>
</dbReference>
<dbReference type="PROSITE" id="PS50931">
    <property type="entry name" value="HTH_LYSR"/>
    <property type="match status" value="1"/>
</dbReference>
<evidence type="ECO:0000259" key="8">
    <source>
        <dbReference type="PROSITE" id="PS50931"/>
    </source>
</evidence>
<proteinExistence type="inferred from homology"/>
<comment type="caution">
    <text evidence="9">The sequence shown here is derived from an EMBL/GenBank/DDBJ whole genome shotgun (WGS) entry which is preliminary data.</text>
</comment>
<evidence type="ECO:0000313" key="10">
    <source>
        <dbReference type="Proteomes" id="UP000585507"/>
    </source>
</evidence>